<reference evidence="7" key="1">
    <citation type="journal article" date="2018" name="Nat. Microbiol.">
        <title>Leveraging single-cell genomics to expand the fungal tree of life.</title>
        <authorList>
            <person name="Ahrendt S.R."/>
            <person name="Quandt C.A."/>
            <person name="Ciobanu D."/>
            <person name="Clum A."/>
            <person name="Salamov A."/>
            <person name="Andreopoulos B."/>
            <person name="Cheng J.F."/>
            <person name="Woyke T."/>
            <person name="Pelin A."/>
            <person name="Henrissat B."/>
            <person name="Reynolds N.K."/>
            <person name="Benny G.L."/>
            <person name="Smith M.E."/>
            <person name="James T.Y."/>
            <person name="Grigoriev I.V."/>
        </authorList>
    </citation>
    <scope>NUCLEOTIDE SEQUENCE [LARGE SCALE GENOMIC DNA]</scope>
    <source>
        <strain evidence="7">RSA 468</strain>
    </source>
</reference>
<dbReference type="GO" id="GO:0000824">
    <property type="term" value="F:inositol-1,4,5,6-tetrakisphosphate 3-kinase activity"/>
    <property type="evidence" value="ECO:0007669"/>
    <property type="project" value="TreeGrafter"/>
</dbReference>
<dbReference type="InterPro" id="IPR038286">
    <property type="entry name" value="IPK_sf"/>
</dbReference>
<dbReference type="GO" id="GO:0046854">
    <property type="term" value="P:phosphatidylinositol phosphate biosynthetic process"/>
    <property type="evidence" value="ECO:0007669"/>
    <property type="project" value="TreeGrafter"/>
</dbReference>
<feature type="region of interest" description="Disordered" evidence="5">
    <location>
        <begin position="1"/>
        <end position="64"/>
    </location>
</feature>
<dbReference type="GO" id="GO:0008440">
    <property type="term" value="F:inositol-1,4,5-trisphosphate 3-kinase activity"/>
    <property type="evidence" value="ECO:0007669"/>
    <property type="project" value="TreeGrafter"/>
</dbReference>
<dbReference type="GO" id="GO:0005634">
    <property type="term" value="C:nucleus"/>
    <property type="evidence" value="ECO:0007669"/>
    <property type="project" value="TreeGrafter"/>
</dbReference>
<accession>A0A4P9ZZ93</accession>
<dbReference type="SUPFAM" id="SSF56104">
    <property type="entry name" value="SAICAR synthase-like"/>
    <property type="match status" value="1"/>
</dbReference>
<evidence type="ECO:0000313" key="6">
    <source>
        <dbReference type="EMBL" id="RKP38411.1"/>
    </source>
</evidence>
<name>A0A4P9ZZ93_9FUNG</name>
<dbReference type="EC" id="2.7.-.-" evidence="4"/>
<keyword evidence="2 4" id="KW-0808">Transferase</keyword>
<gene>
    <name evidence="6" type="ORF">BJ085DRAFT_24035</name>
</gene>
<evidence type="ECO:0000256" key="3">
    <source>
        <dbReference type="ARBA" id="ARBA00022777"/>
    </source>
</evidence>
<dbReference type="PANTHER" id="PTHR12400">
    <property type="entry name" value="INOSITOL POLYPHOSPHATE KINASE"/>
    <property type="match status" value="1"/>
</dbReference>
<sequence length="333" mass="37013">MSESIPAIYTPPDSPPEEGVPFPTLASYTTTQPSSGGGGSSARSLNPEGQVAGHGDTISVNDENSLVKRTYQQEKAFYESLHEDPELRDFVPRLYDISTYPGPPPGTKVFRPKRDKKYVITIENLTRPFRSPSVLDLKLGSRLYEDDASPIKKLRMSAISRITTSFKLGIAISGMRVSSTLSNINDFQKYSKSFGKKQTTRTLPVAFSRFFPAAFPVEYRRWLVQWFLTRVDQLAAVLATKELRIVGGSLLFVYEGDLVAWAKWMGSSPSGGPLCADDVLPEDLFDIRLIDFAHAKWTPGQGPDTRLLDGLQSARELLADYFESISEPPVSKY</sequence>
<evidence type="ECO:0000256" key="2">
    <source>
        <dbReference type="ARBA" id="ARBA00022679"/>
    </source>
</evidence>
<dbReference type="GO" id="GO:0032958">
    <property type="term" value="P:inositol phosphate biosynthetic process"/>
    <property type="evidence" value="ECO:0007669"/>
    <property type="project" value="InterPro"/>
</dbReference>
<dbReference type="PANTHER" id="PTHR12400:SF21">
    <property type="entry name" value="KINASE"/>
    <property type="match status" value="1"/>
</dbReference>
<protein>
    <recommendedName>
        <fullName evidence="4">Kinase</fullName>
        <ecNumber evidence="4">2.7.-.-</ecNumber>
    </recommendedName>
</protein>
<dbReference type="Proteomes" id="UP000268162">
    <property type="component" value="Unassembled WGS sequence"/>
</dbReference>
<comment type="similarity">
    <text evidence="1 4">Belongs to the inositol phosphokinase (IPK) family.</text>
</comment>
<dbReference type="GO" id="GO:0005737">
    <property type="term" value="C:cytoplasm"/>
    <property type="evidence" value="ECO:0007669"/>
    <property type="project" value="TreeGrafter"/>
</dbReference>
<evidence type="ECO:0000256" key="1">
    <source>
        <dbReference type="ARBA" id="ARBA00007374"/>
    </source>
</evidence>
<dbReference type="STRING" id="215637.A0A4P9ZZ93"/>
<evidence type="ECO:0000256" key="5">
    <source>
        <dbReference type="SAM" id="MobiDB-lite"/>
    </source>
</evidence>
<evidence type="ECO:0000256" key="4">
    <source>
        <dbReference type="RuleBase" id="RU363090"/>
    </source>
</evidence>
<proteinExistence type="inferred from homology"/>
<keyword evidence="7" id="KW-1185">Reference proteome</keyword>
<evidence type="ECO:0000313" key="7">
    <source>
        <dbReference type="Proteomes" id="UP000268162"/>
    </source>
</evidence>
<dbReference type="Pfam" id="PF03770">
    <property type="entry name" value="IPK"/>
    <property type="match status" value="1"/>
</dbReference>
<dbReference type="InterPro" id="IPR005522">
    <property type="entry name" value="IPK"/>
</dbReference>
<dbReference type="EMBL" id="ML002371">
    <property type="protein sequence ID" value="RKP38411.1"/>
    <property type="molecule type" value="Genomic_DNA"/>
</dbReference>
<dbReference type="AlphaFoldDB" id="A0A4P9ZZ93"/>
<dbReference type="Gene3D" id="3.30.470.160">
    <property type="entry name" value="Inositol polyphosphate kinase"/>
    <property type="match status" value="1"/>
</dbReference>
<keyword evidence="3 4" id="KW-0418">Kinase</keyword>
<organism evidence="6 7">
    <name type="scientific">Dimargaris cristalligena</name>
    <dbReference type="NCBI Taxonomy" id="215637"/>
    <lineage>
        <taxon>Eukaryota</taxon>
        <taxon>Fungi</taxon>
        <taxon>Fungi incertae sedis</taxon>
        <taxon>Zoopagomycota</taxon>
        <taxon>Kickxellomycotina</taxon>
        <taxon>Dimargaritomycetes</taxon>
        <taxon>Dimargaritales</taxon>
        <taxon>Dimargaritaceae</taxon>
        <taxon>Dimargaris</taxon>
    </lineage>
</organism>